<dbReference type="RefSeq" id="WP_091962411.1">
    <property type="nucleotide sequence ID" value="NZ_FOLH01000003.1"/>
</dbReference>
<protein>
    <recommendedName>
        <fullName evidence="4">Amino acid permease</fullName>
    </recommendedName>
</protein>
<evidence type="ECO:0000313" key="3">
    <source>
        <dbReference type="Proteomes" id="UP000199058"/>
    </source>
</evidence>
<organism evidence="2 3">
    <name type="scientific">Marinospirillum celere</name>
    <dbReference type="NCBI Taxonomy" id="1122252"/>
    <lineage>
        <taxon>Bacteria</taxon>
        <taxon>Pseudomonadati</taxon>
        <taxon>Pseudomonadota</taxon>
        <taxon>Gammaproteobacteria</taxon>
        <taxon>Oceanospirillales</taxon>
        <taxon>Oceanospirillaceae</taxon>
        <taxon>Marinospirillum</taxon>
    </lineage>
</organism>
<dbReference type="STRING" id="1122252.SAMN05660443_1848"/>
<dbReference type="AlphaFoldDB" id="A0A1I1H735"/>
<sequence>MTFMGTMTVVWYSALPWLWLLALMLVLFLVPQVIARMKGYAFTQKGGVGSKYLPPLVFVLALFLLPLHTQSSIAYVNTWVDWLNLIGASVGLGIYAWLVFHPVCYLRNRKA</sequence>
<keyword evidence="1" id="KW-1133">Transmembrane helix</keyword>
<keyword evidence="3" id="KW-1185">Reference proteome</keyword>
<evidence type="ECO:0000256" key="1">
    <source>
        <dbReference type="SAM" id="Phobius"/>
    </source>
</evidence>
<feature type="transmembrane region" description="Helical" evidence="1">
    <location>
        <begin position="14"/>
        <end position="35"/>
    </location>
</feature>
<dbReference type="OrthoDB" id="6119666at2"/>
<keyword evidence="1" id="KW-0812">Transmembrane</keyword>
<feature type="transmembrane region" description="Helical" evidence="1">
    <location>
        <begin position="56"/>
        <end position="76"/>
    </location>
</feature>
<keyword evidence="1" id="KW-0472">Membrane</keyword>
<proteinExistence type="predicted"/>
<evidence type="ECO:0000313" key="2">
    <source>
        <dbReference type="EMBL" id="SFC19817.1"/>
    </source>
</evidence>
<evidence type="ECO:0008006" key="4">
    <source>
        <dbReference type="Google" id="ProtNLM"/>
    </source>
</evidence>
<reference evidence="2 3" key="1">
    <citation type="submission" date="2016-10" db="EMBL/GenBank/DDBJ databases">
        <authorList>
            <person name="de Groot N.N."/>
        </authorList>
    </citation>
    <scope>NUCLEOTIDE SEQUENCE [LARGE SCALE GENOMIC DNA]</scope>
    <source>
        <strain evidence="2 3">DSM 18438</strain>
    </source>
</reference>
<feature type="transmembrane region" description="Helical" evidence="1">
    <location>
        <begin position="82"/>
        <end position="100"/>
    </location>
</feature>
<dbReference type="EMBL" id="FOLH01000003">
    <property type="protein sequence ID" value="SFC19817.1"/>
    <property type="molecule type" value="Genomic_DNA"/>
</dbReference>
<gene>
    <name evidence="2" type="ORF">SAMN05660443_1848</name>
</gene>
<dbReference type="Proteomes" id="UP000199058">
    <property type="component" value="Unassembled WGS sequence"/>
</dbReference>
<name>A0A1I1H735_9GAMM</name>
<accession>A0A1I1H735</accession>